<comment type="subcellular location">
    <subcellularLocation>
        <location evidence="1">Membrane</location>
        <topology evidence="1">Multi-pass membrane protein</topology>
    </subcellularLocation>
</comment>
<keyword evidence="4 7" id="KW-0472">Membrane</keyword>
<evidence type="ECO:0000259" key="8">
    <source>
        <dbReference type="Pfam" id="PF00520"/>
    </source>
</evidence>
<keyword evidence="2 7" id="KW-0812">Transmembrane</keyword>
<dbReference type="PANTHER" id="PTHR47077">
    <property type="entry name" value="ION_TRANS DOMAIN-CONTAINING PROTEIN"/>
    <property type="match status" value="1"/>
</dbReference>
<keyword evidence="5" id="KW-0175">Coiled coil</keyword>
<sequence>MGDCHRSALLSPGRKQGTQQVNGGSWGSEDASFPQSPGIPATPSRVEQGPVSSTDFQRQPRTSGHPARSLDQQPDSQLPKGRKVKKAEMMINWRDIMRTQDDGDMEEYVSKVCTGQFLNHWAFKLMLAGLIVSNVLTIASQTDPKIQQNYFGLFSAIDNIVLTVLITEVLLNWYKGFWVYWKDGWNIADFLIVLYLVVGPAIPLLNDQTVFKILRVVRLVHVCTLVKGLARMIRVILRSIPDMFNIMVLLFVIMLVFSVFGVMLFGNLVPEHFGNLGKALYSLFICLTQDGWMNIYEDFKSAGLTLKVGGTVYFFIFLTGGAFICTNLLVAVVSSNLEQMLEAYTKKKARGLNLAMDSSLEANGGDDNVSPDVNLVHMRVAVKDPVVMQNQEPWTHGNLANLTEATCDDFSLVLEAIQENLKQYKEIRDELDAIVQEMRSLRFNQEQEHEMVLRNIQNANLSDDLLGNELVSGQTGDILSTLITLDRAKMIDSEHGVGSRHHVGSVKKAFLKARHQSQPVP</sequence>
<feature type="transmembrane region" description="Helical" evidence="7">
    <location>
        <begin position="243"/>
        <end position="266"/>
    </location>
</feature>
<feature type="transmembrane region" description="Helical" evidence="7">
    <location>
        <begin position="312"/>
        <end position="337"/>
    </location>
</feature>
<name>A0A151NFP6_ALLMI</name>
<feature type="compositionally biased region" description="Polar residues" evidence="6">
    <location>
        <begin position="50"/>
        <end position="62"/>
    </location>
</feature>
<feature type="transmembrane region" description="Helical" evidence="7">
    <location>
        <begin position="185"/>
        <end position="205"/>
    </location>
</feature>
<feature type="coiled-coil region" evidence="5">
    <location>
        <begin position="414"/>
        <end position="444"/>
    </location>
</feature>
<comment type="caution">
    <text evidence="9">The sequence shown here is derived from an EMBL/GenBank/DDBJ whole genome shotgun (WGS) entry which is preliminary data.</text>
</comment>
<reference evidence="9 10" key="1">
    <citation type="journal article" date="2012" name="Genome Biol.">
        <title>Sequencing three crocodilian genomes to illuminate the evolution of archosaurs and amniotes.</title>
        <authorList>
            <person name="St John J.A."/>
            <person name="Braun E.L."/>
            <person name="Isberg S.R."/>
            <person name="Miles L.G."/>
            <person name="Chong A.Y."/>
            <person name="Gongora J."/>
            <person name="Dalzell P."/>
            <person name="Moran C."/>
            <person name="Bed'hom B."/>
            <person name="Abzhanov A."/>
            <person name="Burgess S.C."/>
            <person name="Cooksey A.M."/>
            <person name="Castoe T.A."/>
            <person name="Crawford N.G."/>
            <person name="Densmore L.D."/>
            <person name="Drew J.C."/>
            <person name="Edwards S.V."/>
            <person name="Faircloth B.C."/>
            <person name="Fujita M.K."/>
            <person name="Greenwold M.J."/>
            <person name="Hoffmann F.G."/>
            <person name="Howard J.M."/>
            <person name="Iguchi T."/>
            <person name="Janes D.E."/>
            <person name="Khan S.Y."/>
            <person name="Kohno S."/>
            <person name="de Koning A.J."/>
            <person name="Lance S.L."/>
            <person name="McCarthy F.M."/>
            <person name="McCormack J.E."/>
            <person name="Merchant M.E."/>
            <person name="Peterson D.G."/>
            <person name="Pollock D.D."/>
            <person name="Pourmand N."/>
            <person name="Raney B.J."/>
            <person name="Roessler K.A."/>
            <person name="Sanford J.R."/>
            <person name="Sawyer R.H."/>
            <person name="Schmidt C.J."/>
            <person name="Triplett E.W."/>
            <person name="Tuberville T.D."/>
            <person name="Venegas-Anaya M."/>
            <person name="Howard J.T."/>
            <person name="Jarvis E.D."/>
            <person name="Guillette L.J.Jr."/>
            <person name="Glenn T.C."/>
            <person name="Green R.E."/>
            <person name="Ray D.A."/>
        </authorList>
    </citation>
    <scope>NUCLEOTIDE SEQUENCE [LARGE SCALE GENOMIC DNA]</scope>
    <source>
        <strain evidence="9">KSC_2009_1</strain>
    </source>
</reference>
<dbReference type="GO" id="GO:0001669">
    <property type="term" value="C:acrosomal vesicle"/>
    <property type="evidence" value="ECO:0007669"/>
    <property type="project" value="TreeGrafter"/>
</dbReference>
<dbReference type="InterPro" id="IPR028744">
    <property type="entry name" value="CatSper4"/>
</dbReference>
<protein>
    <submittedName>
        <fullName evidence="9">Cation channel sperm-associated protein 4 isoform B</fullName>
    </submittedName>
</protein>
<feature type="domain" description="Ion transport" evidence="8">
    <location>
        <begin position="122"/>
        <end position="340"/>
    </location>
</feature>
<dbReference type="GO" id="GO:0005245">
    <property type="term" value="F:voltage-gated calcium channel activity"/>
    <property type="evidence" value="ECO:0007669"/>
    <property type="project" value="TreeGrafter"/>
</dbReference>
<dbReference type="GO" id="GO:0048240">
    <property type="term" value="P:sperm capacitation"/>
    <property type="evidence" value="ECO:0007669"/>
    <property type="project" value="TreeGrafter"/>
</dbReference>
<proteinExistence type="predicted"/>
<keyword evidence="3 7" id="KW-1133">Transmembrane helix</keyword>
<evidence type="ECO:0000256" key="5">
    <source>
        <dbReference type="SAM" id="Coils"/>
    </source>
</evidence>
<dbReference type="PANTHER" id="PTHR47077:SF1">
    <property type="entry name" value="CATION CHANNEL SPERM-ASSOCIATED PROTEIN 4"/>
    <property type="match status" value="1"/>
</dbReference>
<dbReference type="GO" id="GO:0005227">
    <property type="term" value="F:calcium-activated cation channel activity"/>
    <property type="evidence" value="ECO:0007669"/>
    <property type="project" value="InterPro"/>
</dbReference>
<dbReference type="GO" id="GO:0006814">
    <property type="term" value="P:sodium ion transport"/>
    <property type="evidence" value="ECO:0007669"/>
    <property type="project" value="TreeGrafter"/>
</dbReference>
<evidence type="ECO:0000313" key="9">
    <source>
        <dbReference type="EMBL" id="KYO35631.1"/>
    </source>
</evidence>
<evidence type="ECO:0000256" key="6">
    <source>
        <dbReference type="SAM" id="MobiDB-lite"/>
    </source>
</evidence>
<dbReference type="AlphaFoldDB" id="A0A151NFP6"/>
<dbReference type="GO" id="GO:0036128">
    <property type="term" value="C:CatSper complex"/>
    <property type="evidence" value="ECO:0007669"/>
    <property type="project" value="InterPro"/>
</dbReference>
<dbReference type="GO" id="GO:0097228">
    <property type="term" value="C:sperm principal piece"/>
    <property type="evidence" value="ECO:0007669"/>
    <property type="project" value="TreeGrafter"/>
</dbReference>
<feature type="transmembrane region" description="Helical" evidence="7">
    <location>
        <begin position="121"/>
        <end position="139"/>
    </location>
</feature>
<dbReference type="Gene3D" id="1.20.120.350">
    <property type="entry name" value="Voltage-gated potassium channels. Chain C"/>
    <property type="match status" value="1"/>
</dbReference>
<dbReference type="SUPFAM" id="SSF81324">
    <property type="entry name" value="Voltage-gated potassium channels"/>
    <property type="match status" value="1"/>
</dbReference>
<dbReference type="GO" id="GO:0030317">
    <property type="term" value="P:flagellated sperm motility"/>
    <property type="evidence" value="ECO:0007669"/>
    <property type="project" value="InterPro"/>
</dbReference>
<evidence type="ECO:0000256" key="7">
    <source>
        <dbReference type="SAM" id="Phobius"/>
    </source>
</evidence>
<accession>A0A151NFP6</accession>
<gene>
    <name evidence="9" type="primary">CATSPER4</name>
    <name evidence="9" type="ORF">Y1Q_0013839</name>
</gene>
<dbReference type="InterPro" id="IPR027359">
    <property type="entry name" value="Volt_channel_dom_sf"/>
</dbReference>
<feature type="region of interest" description="Disordered" evidence="6">
    <location>
        <begin position="1"/>
        <end position="84"/>
    </location>
</feature>
<dbReference type="STRING" id="8496.A0A151NFP6"/>
<evidence type="ECO:0000256" key="4">
    <source>
        <dbReference type="ARBA" id="ARBA00023136"/>
    </source>
</evidence>
<dbReference type="Proteomes" id="UP000050525">
    <property type="component" value="Unassembled WGS sequence"/>
</dbReference>
<dbReference type="Gene3D" id="1.10.287.70">
    <property type="match status" value="1"/>
</dbReference>
<organism evidence="9 10">
    <name type="scientific">Alligator mississippiensis</name>
    <name type="common">American alligator</name>
    <dbReference type="NCBI Taxonomy" id="8496"/>
    <lineage>
        <taxon>Eukaryota</taxon>
        <taxon>Metazoa</taxon>
        <taxon>Chordata</taxon>
        <taxon>Craniata</taxon>
        <taxon>Vertebrata</taxon>
        <taxon>Euteleostomi</taxon>
        <taxon>Archelosauria</taxon>
        <taxon>Archosauria</taxon>
        <taxon>Crocodylia</taxon>
        <taxon>Alligatoridae</taxon>
        <taxon>Alligatorinae</taxon>
        <taxon>Alligator</taxon>
    </lineage>
</organism>
<evidence type="ECO:0000313" key="10">
    <source>
        <dbReference type="Proteomes" id="UP000050525"/>
    </source>
</evidence>
<dbReference type="Pfam" id="PF00520">
    <property type="entry name" value="Ion_trans"/>
    <property type="match status" value="1"/>
</dbReference>
<evidence type="ECO:0000256" key="2">
    <source>
        <dbReference type="ARBA" id="ARBA00022692"/>
    </source>
</evidence>
<evidence type="ECO:0000256" key="1">
    <source>
        <dbReference type="ARBA" id="ARBA00004141"/>
    </source>
</evidence>
<keyword evidence="10" id="KW-1185">Reference proteome</keyword>
<dbReference type="EMBL" id="AKHW03003146">
    <property type="protein sequence ID" value="KYO35631.1"/>
    <property type="molecule type" value="Genomic_DNA"/>
</dbReference>
<dbReference type="InterPro" id="IPR005821">
    <property type="entry name" value="Ion_trans_dom"/>
</dbReference>
<evidence type="ECO:0000256" key="3">
    <source>
        <dbReference type="ARBA" id="ARBA00022989"/>
    </source>
</evidence>
<feature type="transmembrane region" description="Helical" evidence="7">
    <location>
        <begin position="151"/>
        <end position="173"/>
    </location>
</feature>